<feature type="region of interest" description="Disordered" evidence="4">
    <location>
        <begin position="1"/>
        <end position="108"/>
    </location>
</feature>
<reference evidence="5" key="1">
    <citation type="journal article" date="2023" name="Genome Biol. Evol.">
        <title>Long-read-based Genome Assembly of Drosophila gunungcola Reveals Fewer Chemosensory Genes in Flower-breeding Species.</title>
        <authorList>
            <person name="Negi A."/>
            <person name="Liao B.Y."/>
            <person name="Yeh S.D."/>
        </authorList>
    </citation>
    <scope>NUCLEOTIDE SEQUENCE</scope>
    <source>
        <strain evidence="5">Sukarami</strain>
    </source>
</reference>
<feature type="compositionally biased region" description="Low complexity" evidence="4">
    <location>
        <begin position="62"/>
        <end position="76"/>
    </location>
</feature>
<dbReference type="InterPro" id="IPR011990">
    <property type="entry name" value="TPR-like_helical_dom_sf"/>
</dbReference>
<protein>
    <recommendedName>
        <fullName evidence="7">SET and MYND domain-containing protein 4</fullName>
    </recommendedName>
</protein>
<evidence type="ECO:0000313" key="5">
    <source>
        <dbReference type="EMBL" id="KAI8043399.1"/>
    </source>
</evidence>
<evidence type="ECO:0000256" key="2">
    <source>
        <dbReference type="ARBA" id="ARBA00022679"/>
    </source>
</evidence>
<dbReference type="Proteomes" id="UP001059596">
    <property type="component" value="Unassembled WGS sequence"/>
</dbReference>
<dbReference type="EMBL" id="JAMKOV010000002">
    <property type="protein sequence ID" value="KAI8043399.1"/>
    <property type="molecule type" value="Genomic_DNA"/>
</dbReference>
<evidence type="ECO:0000313" key="6">
    <source>
        <dbReference type="Proteomes" id="UP001059596"/>
    </source>
</evidence>
<name>A0A9Q0BTN1_9MUSC</name>
<evidence type="ECO:0000256" key="1">
    <source>
        <dbReference type="ARBA" id="ARBA00022603"/>
    </source>
</evidence>
<dbReference type="GO" id="GO:0032259">
    <property type="term" value="P:methylation"/>
    <property type="evidence" value="ECO:0007669"/>
    <property type="project" value="UniProtKB-KW"/>
</dbReference>
<dbReference type="InterPro" id="IPR046341">
    <property type="entry name" value="SET_dom_sf"/>
</dbReference>
<gene>
    <name evidence="5" type="ORF">M5D96_004731</name>
</gene>
<dbReference type="FunFam" id="1.25.40.10:FF:000549">
    <property type="entry name" value="Uncharacterized protein, isoform B"/>
    <property type="match status" value="1"/>
</dbReference>
<dbReference type="Gene3D" id="2.170.270.10">
    <property type="entry name" value="SET domain"/>
    <property type="match status" value="1"/>
</dbReference>
<evidence type="ECO:0000256" key="4">
    <source>
        <dbReference type="SAM" id="MobiDB-lite"/>
    </source>
</evidence>
<dbReference type="Gene3D" id="1.25.40.10">
    <property type="entry name" value="Tetratricopeptide repeat domain"/>
    <property type="match status" value="1"/>
</dbReference>
<dbReference type="SUPFAM" id="SSF48452">
    <property type="entry name" value="TPR-like"/>
    <property type="match status" value="1"/>
</dbReference>
<dbReference type="InterPro" id="IPR052097">
    <property type="entry name" value="SET-MYND_domain_protein"/>
</dbReference>
<evidence type="ECO:0000256" key="3">
    <source>
        <dbReference type="ARBA" id="ARBA00022691"/>
    </source>
</evidence>
<organism evidence="5 6">
    <name type="scientific">Drosophila gunungcola</name>
    <name type="common">fruit fly</name>
    <dbReference type="NCBI Taxonomy" id="103775"/>
    <lineage>
        <taxon>Eukaryota</taxon>
        <taxon>Metazoa</taxon>
        <taxon>Ecdysozoa</taxon>
        <taxon>Arthropoda</taxon>
        <taxon>Hexapoda</taxon>
        <taxon>Insecta</taxon>
        <taxon>Pterygota</taxon>
        <taxon>Neoptera</taxon>
        <taxon>Endopterygota</taxon>
        <taxon>Diptera</taxon>
        <taxon>Brachycera</taxon>
        <taxon>Muscomorpha</taxon>
        <taxon>Ephydroidea</taxon>
        <taxon>Drosophilidae</taxon>
        <taxon>Drosophila</taxon>
        <taxon>Sophophora</taxon>
    </lineage>
</organism>
<dbReference type="AlphaFoldDB" id="A0A9Q0BTN1"/>
<feature type="compositionally biased region" description="Basic and acidic residues" evidence="4">
    <location>
        <begin position="22"/>
        <end position="36"/>
    </location>
</feature>
<keyword evidence="1" id="KW-0489">Methyltransferase</keyword>
<proteinExistence type="predicted"/>
<keyword evidence="3" id="KW-0949">S-adenosyl-L-methionine</keyword>
<evidence type="ECO:0008006" key="7">
    <source>
        <dbReference type="Google" id="ProtNLM"/>
    </source>
</evidence>
<sequence length="951" mass="106149">MEMGDEVDQSGRTAAAAVTRWPTERKECAQTSEKRAKSTNQSQSPPVMASSSSSARVTNNKAAAAAASVSVSAATTAPPPAAPPATSSSASTSVSASSAANPPATAPAPPAVTLSDLIGQQLKQLNPDELLYKDELQLVLHLTPVQRRKLSRDLEDVVGDVGASTSAAAAEAAAPLSRPENADEDDDLIGAVGGLGISSSTATKEPLLDFRPHVLKWFQHLRHQTGHFKSEEESRRLREAGNDSYRKERHPLKASDLFTEAIFLAPARNTLAAALAHANRSLVLFDCGLYAESYDDCLCALDLGYPEEYLPLIKLRQAACALKLRNFALCEEHLHELLHIELNQVFEARTHELWHQCEVLKVERFEMAVQTGDDLDTNDSRAFEIAWLDNSSSLHTTRSLARNALIFESEAVAMVPSGNCRVCDYCGITQFIPFPCIYCSNRLVVYCSRSCRFKHAAIHAVECFGHQIELFESFGEVFGMPRLLQLALRMLITGLPELLGHCRKKPTLSKLWSAINGGLQERQDIAYSAVLRLERLREEQRPTDTVIALALSAHILAIYLSKCTTFFEQLERSLPTASRMSSAEWELLCAALLMRHMGQLRHRSLTACRSFVLPADPHVFSPLNEFQLWSAPMRLQEGHLHLLAGEVAVVSYAVFPETLSLCRHSCSSTICAKFSGRKVTALALLDLPAGSGIYNCFAGGNFQQMPREERCQQLQERGIRCHCNACQLSHADDQFHKFHRYRCDNPKCMEIFTPNALPHAPNLRWWLSEEYTQPECNGAELILCPHCGEAQKLEWFWAFTTSLIDCELIEERCKLYAAIERADNQLMDLHECKVALARLLLEQCLMVHREGATVLDDWEFNKLGSILRSVLPGVMAQYGGQSIEYVKYFAYFWDVMALSNYKCNDRELMQMLNALEFIADEFKDIFINYYEDYIAPKFAEESYGSVVDTQV</sequence>
<comment type="caution">
    <text evidence="5">The sequence shown here is derived from an EMBL/GenBank/DDBJ whole genome shotgun (WGS) entry which is preliminary data.</text>
</comment>
<keyword evidence="6" id="KW-1185">Reference proteome</keyword>
<keyword evidence="2" id="KW-0808">Transferase</keyword>
<dbReference type="PANTHER" id="PTHR46165">
    <property type="entry name" value="SET AND MYND DOMAIN-CONTAINING PROTEIN 4"/>
    <property type="match status" value="1"/>
</dbReference>
<dbReference type="PANTHER" id="PTHR46165:SF2">
    <property type="entry name" value="SET AND MYND DOMAIN-CONTAINING PROTEIN 4"/>
    <property type="match status" value="1"/>
</dbReference>
<dbReference type="GO" id="GO:0008168">
    <property type="term" value="F:methyltransferase activity"/>
    <property type="evidence" value="ECO:0007669"/>
    <property type="project" value="UniProtKB-KW"/>
</dbReference>
<feature type="compositionally biased region" description="Low complexity" evidence="4">
    <location>
        <begin position="84"/>
        <end position="103"/>
    </location>
</feature>
<accession>A0A9Q0BTN1</accession>
<feature type="compositionally biased region" description="Low complexity" evidence="4">
    <location>
        <begin position="41"/>
        <end position="55"/>
    </location>
</feature>